<evidence type="ECO:0000313" key="3">
    <source>
        <dbReference type="Proteomes" id="UP000245764"/>
    </source>
</evidence>
<dbReference type="EMBL" id="LT854253">
    <property type="protein sequence ID" value="SMR43071.1"/>
    <property type="molecule type" value="Genomic_DNA"/>
</dbReference>
<dbReference type="InterPro" id="IPR036890">
    <property type="entry name" value="HATPase_C_sf"/>
</dbReference>
<feature type="region of interest" description="Disordered" evidence="1">
    <location>
        <begin position="1302"/>
        <end position="1338"/>
    </location>
</feature>
<evidence type="ECO:0000256" key="1">
    <source>
        <dbReference type="SAM" id="MobiDB-lite"/>
    </source>
</evidence>
<protein>
    <recommendedName>
        <fullName evidence="4">Protein NO VEIN C-terminal domain-containing protein</fullName>
    </recommendedName>
</protein>
<sequence length="1663" mass="187448">MASHDIAKAAVQQIAKDLGHLPDAVLERMDADTRRLVEESLLAKDKIAGHAIITLAQNIYGSDARFVFELLQNADDNCFEKATAAGAAPFVSFHVYSDRIVVECNEDGFTLQNLTAICAVGQSSKSTTHGYIGAKGIGFKSVFIAAWKVHVQSGHFSFDFKHKKGDSGLGMVVPIWHETSETLPSPMTRMTLYLHETKGAEHLNDIRKTVFEQLSSLQETSLLFLRKLKKINVSFYDANDHQASSKLFQCDKGNDQNFRLEIVHTTHSGATKKDTKRFHVTTHLATGLSASESRGAAAEAEVILAFPLTHDLKPLLEKQELFAFLPVRKSEFEFIIHSDFDTTASRQDIMTTSRRNRDLLNAIADAFKTAVTEFCGHPELCYTWPNFLPSPQSKNAVFWSALKDKIQQRLYSVVMPHSNFLDEAEKPLLDYDAQSAFISPAYAPEARAALKHYGLESMNFDLAMILVRADLNFTESIMKSQSTSEHWHSRMAQFLRTNFSSADSRLRGLELVPLSSGDWTSLESGALYLPTARGIKVPSGLNIRILDSRAAANIDRREFFMKHGVEEPSVTSLRRLIVAAVRKPVKRRSLSSDIGTHAHFLYLSHFCEPELSRTDVADYRLYTSEELLRNPREEDVFLPTKDLYGASELLKAGHGFPGLDVAFVHPWYLSDIPIGADPGCPSWNEWLYKTLEVRQRLRLVARGGKELSEAWTYVATHRPDKALGLLEHLWKYEGSLILKNGKLKLQIMDMCASRLCSPPLDVPWSLQQTYIPLAALKAHRERFMEPEERFPFLDLYPDMASAQLLVKWDFLHEAFSVGIDDDLRFFLDVLLWVKISNKDCPKIPRHERLIDVYVAIYAKCAASPDRERAQYSVRETPDLVYIPPLHGRSFLWAATEDCFWDGPTDTKTKHSLKYIYTKCFGIEQTKHVARFFCDTLGLNNAILDDLIEELRHLAEYDEQDYDRVLDLYRRIAATVGDEEGWTAMKDGAFSDRKLIFVPKGESGKVTLQQDYEDLENFFVDIIGVKRLTLQIIYDEILGMGVGDRDYLIKQFSGLIKLLDFEMEEVQDLRPFLEWTRIANRCLSVAVKERTFVGPGSTRPVVLSNLDLKRKAYAFLRVAANFRSPRYAMNGTGFYQELRSLRTLATNEIRSVSSLFQDGKLVELESQAGDVHIEELGDAITVYVPRNKAKQQVCYASKLPEKLAAWIMQHPTTNIEESVDRSLISVLIAVLSVTPAVLSPILDHQGIIQLSIADADPETDNHDDTDDESVSSEDEAVPASQASPSAPEPEVVFGGAGLSSWRFAPRTSIPRPNGDTSEEPVSSEEEEETVTSSRAYTGSRGSLFGRPLFSPGTSAPHSNASTYQELLQKVVRAARTARFPSKGTFSMSALRSALPEDDAIGYNGFEATDRYHPINAGERNFEIGAAGELYVFEIFSNLSPALRCWSRENWQSTIRHRVSVHPDYTGLERWSGKETADLVYDDVLGELTKLLIDRGYLASNEWDGRRPFYYIEVKTTTGSCEAPFYMSKGQYERMTEIHNKATRAEIYMVLRVFEIENERKVAMKVYIDPAQHELDRQLVFTGGNWTVTPGVVVLVMLDSMRSNSAEERNAFLFMLRKGPNTSVNETRSIWKIIGFTQSTRTDAAPDTRSSRLRILLTRGTTASP</sequence>
<evidence type="ECO:0008006" key="4">
    <source>
        <dbReference type="Google" id="ProtNLM"/>
    </source>
</evidence>
<evidence type="ECO:0000313" key="2">
    <source>
        <dbReference type="EMBL" id="SMR43071.1"/>
    </source>
</evidence>
<feature type="compositionally biased region" description="Acidic residues" evidence="1">
    <location>
        <begin position="1315"/>
        <end position="1328"/>
    </location>
</feature>
<feature type="region of interest" description="Disordered" evidence="1">
    <location>
        <begin position="1253"/>
        <end position="1290"/>
    </location>
</feature>
<dbReference type="SUPFAM" id="SSF55874">
    <property type="entry name" value="ATPase domain of HSP90 chaperone/DNA topoisomerase II/histidine kinase"/>
    <property type="match status" value="1"/>
</dbReference>
<name>A0A2H1FP20_ZYMTR</name>
<dbReference type="PANTHER" id="PTHR32387:SF0">
    <property type="entry name" value="PROTEIN NO VEIN"/>
    <property type="match status" value="1"/>
</dbReference>
<dbReference type="NCBIfam" id="NF047352">
    <property type="entry name" value="P_loop_sacsin"/>
    <property type="match status" value="1"/>
</dbReference>
<reference evidence="3" key="1">
    <citation type="submission" date="2017-05" db="EMBL/GenBank/DDBJ databases">
        <authorList>
            <person name="Song R."/>
            <person name="Chenine A.L."/>
            <person name="Ruprecht R.M."/>
        </authorList>
    </citation>
    <scope>NUCLEOTIDE SEQUENCE [LARGE SCALE GENOMIC DNA]</scope>
</reference>
<dbReference type="Proteomes" id="UP000245764">
    <property type="component" value="Chromosome 1"/>
</dbReference>
<organism evidence="2 3">
    <name type="scientific">Zymoseptoria tritici ST99CH_1E4</name>
    <dbReference type="NCBI Taxonomy" id="1276532"/>
    <lineage>
        <taxon>Eukaryota</taxon>
        <taxon>Fungi</taxon>
        <taxon>Dikarya</taxon>
        <taxon>Ascomycota</taxon>
        <taxon>Pezizomycotina</taxon>
        <taxon>Dothideomycetes</taxon>
        <taxon>Dothideomycetidae</taxon>
        <taxon>Mycosphaerellales</taxon>
        <taxon>Mycosphaerellaceae</taxon>
        <taxon>Zymoseptoria</taxon>
    </lineage>
</organism>
<feature type="compositionally biased region" description="Low complexity" evidence="1">
    <location>
        <begin position="1276"/>
        <end position="1290"/>
    </location>
</feature>
<accession>A0A2H1FP20</accession>
<feature type="compositionally biased region" description="Acidic residues" evidence="1">
    <location>
        <begin position="1254"/>
        <end position="1275"/>
    </location>
</feature>
<proteinExistence type="predicted"/>
<gene>
    <name evidence="2" type="ORF">ZT1E4_G1849</name>
</gene>
<dbReference type="Gene3D" id="3.30.565.10">
    <property type="entry name" value="Histidine kinase-like ATPase, C-terminal domain"/>
    <property type="match status" value="1"/>
</dbReference>
<dbReference type="PANTHER" id="PTHR32387">
    <property type="entry name" value="WU:FJ29H11"/>
    <property type="match status" value="1"/>
</dbReference>
<dbReference type="InterPro" id="IPR052957">
    <property type="entry name" value="Auxin_embryo_med"/>
</dbReference>